<protein>
    <recommendedName>
        <fullName evidence="2">histidine kinase</fullName>
        <ecNumber evidence="2">2.7.13.3</ecNumber>
    </recommendedName>
</protein>
<organism evidence="13 14">
    <name type="scientific">Desulfacinum infernum DSM 9756</name>
    <dbReference type="NCBI Taxonomy" id="1121391"/>
    <lineage>
        <taxon>Bacteria</taxon>
        <taxon>Pseudomonadati</taxon>
        <taxon>Thermodesulfobacteriota</taxon>
        <taxon>Syntrophobacteria</taxon>
        <taxon>Syntrophobacterales</taxon>
        <taxon>Syntrophobacteraceae</taxon>
        <taxon>Desulfacinum</taxon>
    </lineage>
</organism>
<dbReference type="SMART" id="SM00387">
    <property type="entry name" value="HATPase_c"/>
    <property type="match status" value="1"/>
</dbReference>
<evidence type="ECO:0000256" key="2">
    <source>
        <dbReference type="ARBA" id="ARBA00012438"/>
    </source>
</evidence>
<evidence type="ECO:0000256" key="5">
    <source>
        <dbReference type="ARBA" id="ARBA00022741"/>
    </source>
</evidence>
<dbReference type="PROSITE" id="PS50113">
    <property type="entry name" value="PAC"/>
    <property type="match status" value="1"/>
</dbReference>
<dbReference type="InterPro" id="IPR036097">
    <property type="entry name" value="HisK_dim/P_sf"/>
</dbReference>
<dbReference type="SUPFAM" id="SSF55785">
    <property type="entry name" value="PYP-like sensor domain (PAS domain)"/>
    <property type="match status" value="1"/>
</dbReference>
<dbReference type="GO" id="GO:0000155">
    <property type="term" value="F:phosphorelay sensor kinase activity"/>
    <property type="evidence" value="ECO:0007669"/>
    <property type="project" value="InterPro"/>
</dbReference>
<evidence type="ECO:0000259" key="12">
    <source>
        <dbReference type="PROSITE" id="PS50113"/>
    </source>
</evidence>
<evidence type="ECO:0000256" key="8">
    <source>
        <dbReference type="ARBA" id="ARBA00023012"/>
    </source>
</evidence>
<evidence type="ECO:0000256" key="10">
    <source>
        <dbReference type="SAM" id="Phobius"/>
    </source>
</evidence>
<evidence type="ECO:0000256" key="3">
    <source>
        <dbReference type="ARBA" id="ARBA00022553"/>
    </source>
</evidence>
<keyword evidence="3" id="KW-0597">Phosphoprotein</keyword>
<keyword evidence="6 13" id="KW-0418">Kinase</keyword>
<comment type="catalytic activity">
    <reaction evidence="1">
        <text>ATP + protein L-histidine = ADP + protein N-phospho-L-histidine.</text>
        <dbReference type="EC" id="2.7.13.3"/>
    </reaction>
</comment>
<dbReference type="InterPro" id="IPR003661">
    <property type="entry name" value="HisK_dim/P_dom"/>
</dbReference>
<proteinExistence type="predicted"/>
<dbReference type="CDD" id="cd00082">
    <property type="entry name" value="HisKA"/>
    <property type="match status" value="1"/>
</dbReference>
<keyword evidence="14" id="KW-1185">Reference proteome</keyword>
<name>A0A1M5B760_9BACT</name>
<evidence type="ECO:0000256" key="4">
    <source>
        <dbReference type="ARBA" id="ARBA00022679"/>
    </source>
</evidence>
<keyword evidence="8" id="KW-0902">Two-component regulatory system</keyword>
<evidence type="ECO:0000259" key="11">
    <source>
        <dbReference type="PROSITE" id="PS50109"/>
    </source>
</evidence>
<evidence type="ECO:0000256" key="7">
    <source>
        <dbReference type="ARBA" id="ARBA00022840"/>
    </source>
</evidence>
<dbReference type="Gene3D" id="1.10.287.130">
    <property type="match status" value="1"/>
</dbReference>
<dbReference type="PRINTS" id="PR00344">
    <property type="entry name" value="BCTRLSENSOR"/>
</dbReference>
<keyword evidence="7" id="KW-0067">ATP-binding</keyword>
<feature type="compositionally biased region" description="Basic and acidic residues" evidence="9">
    <location>
        <begin position="633"/>
        <end position="645"/>
    </location>
</feature>
<accession>A0A1M5B760</accession>
<evidence type="ECO:0000256" key="1">
    <source>
        <dbReference type="ARBA" id="ARBA00000085"/>
    </source>
</evidence>
<dbReference type="OrthoDB" id="9773941at2"/>
<dbReference type="InterPro" id="IPR005467">
    <property type="entry name" value="His_kinase_dom"/>
</dbReference>
<dbReference type="InterPro" id="IPR036890">
    <property type="entry name" value="HATPase_C_sf"/>
</dbReference>
<dbReference type="EMBL" id="FQVB01000016">
    <property type="protein sequence ID" value="SHF38246.1"/>
    <property type="molecule type" value="Genomic_DNA"/>
</dbReference>
<dbReference type="InterPro" id="IPR013656">
    <property type="entry name" value="PAS_4"/>
</dbReference>
<feature type="domain" description="Histidine kinase" evidence="11">
    <location>
        <begin position="405"/>
        <end position="612"/>
    </location>
</feature>
<keyword evidence="5" id="KW-0547">Nucleotide-binding</keyword>
<sequence>MVALQGTAHILPSLHDDKKESLSMQHDFTPRSGGLGAWFSPRLIVGSAVVLAFVLLVVVVKNIHRERSFMEQTLLSQAQILARSLEAGTRTGMMARMGWGRGQLQVLMDQMAQQPHVLFLRLMTPSGSLLASGLSQEVAEEALKDFSPPEGAVERETHALVTLEKQSVFLYARPYRPWLRGGAHRNEPCTVEGCDWPPPGGRGGHGRLHELDRPPAGEQSILVVGLDAGPYESALQQDLRQNGLLMAVLFLVGAAGLTSLFWAHQYRLARRSLQDMEILTETILARMPVGLVVVDDWGLARRTNGAAHRLLGQAALEGSLWNLPGLGPIVARACRERSRVEEEVRLPSVNGRELSLLVSVTPLENPQGQIRLFLVLLSDLTGLRKLEDKLRRSEHLASLGRLAAGVAHEIRNPLSSIKGFAAILAGKASGDPSAAEISRVFQNEVERLNRVVTELLEFARTPDLRPDTLEVRRLVDHTVRLVETDAAHARVSIHVEVDPPDLRLVADGDRLAQALLNLYLNAIQAMEGGGNLSIRAFRDGQAVVFSVEDSGPGIPQEVLRRIFDPYFTTKPRGVGLGLAIVHRVVEAHHGEVIVESGAASGTRFQIRLPCNGKDLSLGEGGEDARPLSPDVPGTHERQGMEKEKP</sequence>
<dbReference type="InterPro" id="IPR035965">
    <property type="entry name" value="PAS-like_dom_sf"/>
</dbReference>
<keyword evidence="10" id="KW-0472">Membrane</keyword>
<dbReference type="SMART" id="SM00388">
    <property type="entry name" value="HisKA"/>
    <property type="match status" value="1"/>
</dbReference>
<keyword evidence="4" id="KW-0808">Transferase</keyword>
<dbReference type="CDD" id="cd00130">
    <property type="entry name" value="PAS"/>
    <property type="match status" value="1"/>
</dbReference>
<dbReference type="InterPro" id="IPR000014">
    <property type="entry name" value="PAS"/>
</dbReference>
<feature type="domain" description="PAC" evidence="12">
    <location>
        <begin position="340"/>
        <end position="392"/>
    </location>
</feature>
<dbReference type="Pfam" id="PF00512">
    <property type="entry name" value="HisKA"/>
    <property type="match status" value="1"/>
</dbReference>
<dbReference type="STRING" id="1121391.SAMN02745206_01874"/>
<dbReference type="Pfam" id="PF08448">
    <property type="entry name" value="PAS_4"/>
    <property type="match status" value="1"/>
</dbReference>
<keyword evidence="10" id="KW-1133">Transmembrane helix</keyword>
<reference evidence="14" key="1">
    <citation type="submission" date="2016-11" db="EMBL/GenBank/DDBJ databases">
        <authorList>
            <person name="Varghese N."/>
            <person name="Submissions S."/>
        </authorList>
    </citation>
    <scope>NUCLEOTIDE SEQUENCE [LARGE SCALE GENOMIC DNA]</scope>
    <source>
        <strain evidence="14">DSM 9756</strain>
    </source>
</reference>
<gene>
    <name evidence="13" type="ORF">SAMN02745206_01874</name>
</gene>
<evidence type="ECO:0000256" key="9">
    <source>
        <dbReference type="SAM" id="MobiDB-lite"/>
    </source>
</evidence>
<dbReference type="Gene3D" id="3.30.565.10">
    <property type="entry name" value="Histidine kinase-like ATPase, C-terminal domain"/>
    <property type="match status" value="1"/>
</dbReference>
<dbReference type="PANTHER" id="PTHR43065">
    <property type="entry name" value="SENSOR HISTIDINE KINASE"/>
    <property type="match status" value="1"/>
</dbReference>
<dbReference type="PANTHER" id="PTHR43065:SF10">
    <property type="entry name" value="PEROXIDE STRESS-ACTIVATED HISTIDINE KINASE MAK3"/>
    <property type="match status" value="1"/>
</dbReference>
<dbReference type="GO" id="GO:0005524">
    <property type="term" value="F:ATP binding"/>
    <property type="evidence" value="ECO:0007669"/>
    <property type="project" value="UniProtKB-KW"/>
</dbReference>
<dbReference type="InterPro" id="IPR000700">
    <property type="entry name" value="PAS-assoc_C"/>
</dbReference>
<evidence type="ECO:0000256" key="6">
    <source>
        <dbReference type="ARBA" id="ARBA00022777"/>
    </source>
</evidence>
<dbReference type="InterPro" id="IPR003594">
    <property type="entry name" value="HATPase_dom"/>
</dbReference>
<feature type="transmembrane region" description="Helical" evidence="10">
    <location>
        <begin position="39"/>
        <end position="60"/>
    </location>
</feature>
<dbReference type="SUPFAM" id="SSF47384">
    <property type="entry name" value="Homodimeric domain of signal transducing histidine kinase"/>
    <property type="match status" value="1"/>
</dbReference>
<feature type="region of interest" description="Disordered" evidence="9">
    <location>
        <begin position="615"/>
        <end position="645"/>
    </location>
</feature>
<feature type="transmembrane region" description="Helical" evidence="10">
    <location>
        <begin position="243"/>
        <end position="263"/>
    </location>
</feature>
<evidence type="ECO:0000313" key="14">
    <source>
        <dbReference type="Proteomes" id="UP000184076"/>
    </source>
</evidence>
<dbReference type="Proteomes" id="UP000184076">
    <property type="component" value="Unassembled WGS sequence"/>
</dbReference>
<keyword evidence="10" id="KW-0812">Transmembrane</keyword>
<dbReference type="Pfam" id="PF02518">
    <property type="entry name" value="HATPase_c"/>
    <property type="match status" value="1"/>
</dbReference>
<dbReference type="InterPro" id="IPR004358">
    <property type="entry name" value="Sig_transdc_His_kin-like_C"/>
</dbReference>
<dbReference type="AlphaFoldDB" id="A0A1M5B760"/>
<dbReference type="EC" id="2.7.13.3" evidence="2"/>
<dbReference type="PROSITE" id="PS50109">
    <property type="entry name" value="HIS_KIN"/>
    <property type="match status" value="1"/>
</dbReference>
<evidence type="ECO:0000313" key="13">
    <source>
        <dbReference type="EMBL" id="SHF38246.1"/>
    </source>
</evidence>
<dbReference type="SUPFAM" id="SSF55874">
    <property type="entry name" value="ATPase domain of HSP90 chaperone/DNA topoisomerase II/histidine kinase"/>
    <property type="match status" value="1"/>
</dbReference>
<dbReference type="Gene3D" id="3.30.450.20">
    <property type="entry name" value="PAS domain"/>
    <property type="match status" value="1"/>
</dbReference>